<feature type="domain" description="C2H2-type" evidence="7">
    <location>
        <begin position="783"/>
        <end position="810"/>
    </location>
</feature>
<dbReference type="InterPro" id="IPR050688">
    <property type="entry name" value="Zinc_finger/UBP_domain"/>
</dbReference>
<feature type="domain" description="C2H2-type" evidence="7">
    <location>
        <begin position="616"/>
        <end position="643"/>
    </location>
</feature>
<keyword evidence="4 6" id="KW-0862">Zinc</keyword>
<evidence type="ECO:0000256" key="4">
    <source>
        <dbReference type="ARBA" id="ARBA00022833"/>
    </source>
</evidence>
<feature type="binding site" evidence="6">
    <location>
        <position position="155"/>
    </location>
    <ligand>
        <name>Zn(2+)</name>
        <dbReference type="ChEBI" id="CHEBI:29105"/>
    </ligand>
</feature>
<dbReference type="InterPro" id="IPR036236">
    <property type="entry name" value="Znf_C2H2_sf"/>
</dbReference>
<feature type="domain" description="C2H2-type" evidence="7">
    <location>
        <begin position="814"/>
        <end position="841"/>
    </location>
</feature>
<dbReference type="GO" id="GO:0005634">
    <property type="term" value="C:nucleus"/>
    <property type="evidence" value="ECO:0007669"/>
    <property type="project" value="InterPro"/>
</dbReference>
<dbReference type="PROSITE" id="PS50157">
    <property type="entry name" value="ZINC_FINGER_C2H2_2"/>
    <property type="match status" value="15"/>
</dbReference>
<feature type="domain" description="C2H2-type" evidence="7">
    <location>
        <begin position="523"/>
        <end position="550"/>
    </location>
</feature>
<feature type="binding site" evidence="6">
    <location>
        <position position="54"/>
    </location>
    <ligand>
        <name>Zn(2+)</name>
        <dbReference type="ChEBI" id="CHEBI:29105"/>
    </ligand>
</feature>
<feature type="domain" description="C2H2-type" evidence="7">
    <location>
        <begin position="415"/>
        <end position="442"/>
    </location>
</feature>
<feature type="domain" description="C2H2-type" evidence="7">
    <location>
        <begin position="690"/>
        <end position="717"/>
    </location>
</feature>
<evidence type="ECO:0000256" key="5">
    <source>
        <dbReference type="PROSITE-ProRule" id="PRU00042"/>
    </source>
</evidence>
<evidence type="ECO:0000313" key="10">
    <source>
        <dbReference type="Proteomes" id="UP001162162"/>
    </source>
</evidence>
<proteinExistence type="predicted"/>
<comment type="caution">
    <text evidence="9">The sequence shown here is derived from an EMBL/GenBank/DDBJ whole genome shotgun (WGS) entry which is preliminary data.</text>
</comment>
<dbReference type="EMBL" id="JAPWTK010000493">
    <property type="protein sequence ID" value="KAJ8939376.1"/>
    <property type="molecule type" value="Genomic_DNA"/>
</dbReference>
<organism evidence="9 10">
    <name type="scientific">Aromia moschata</name>
    <dbReference type="NCBI Taxonomy" id="1265417"/>
    <lineage>
        <taxon>Eukaryota</taxon>
        <taxon>Metazoa</taxon>
        <taxon>Ecdysozoa</taxon>
        <taxon>Arthropoda</taxon>
        <taxon>Hexapoda</taxon>
        <taxon>Insecta</taxon>
        <taxon>Pterygota</taxon>
        <taxon>Neoptera</taxon>
        <taxon>Endopterygota</taxon>
        <taxon>Coleoptera</taxon>
        <taxon>Polyphaga</taxon>
        <taxon>Cucujiformia</taxon>
        <taxon>Chrysomeloidea</taxon>
        <taxon>Cerambycidae</taxon>
        <taxon>Cerambycinae</taxon>
        <taxon>Callichromatini</taxon>
        <taxon>Aromia</taxon>
    </lineage>
</organism>
<evidence type="ECO:0000259" key="7">
    <source>
        <dbReference type="PROSITE" id="PS50157"/>
    </source>
</evidence>
<gene>
    <name evidence="9" type="ORF">NQ318_012057</name>
</gene>
<dbReference type="GO" id="GO:0045944">
    <property type="term" value="P:positive regulation of transcription by RNA polymerase II"/>
    <property type="evidence" value="ECO:0007669"/>
    <property type="project" value="TreeGrafter"/>
</dbReference>
<feature type="domain" description="C2H2-type" evidence="7">
    <location>
        <begin position="321"/>
        <end position="349"/>
    </location>
</feature>
<dbReference type="PANTHER" id="PTHR24403:SF67">
    <property type="entry name" value="FI01116P-RELATED"/>
    <property type="match status" value="1"/>
</dbReference>
<feature type="domain" description="C2H2-type" evidence="7">
    <location>
        <begin position="845"/>
        <end position="872"/>
    </location>
</feature>
<dbReference type="SMART" id="SM00868">
    <property type="entry name" value="zf-AD"/>
    <property type="match status" value="2"/>
</dbReference>
<protein>
    <submittedName>
        <fullName evidence="9">Uncharacterized protein</fullName>
    </submittedName>
</protein>
<feature type="binding site" evidence="6">
    <location>
        <position position="111"/>
    </location>
    <ligand>
        <name>Zn(2+)</name>
        <dbReference type="ChEBI" id="CHEBI:29105"/>
    </ligand>
</feature>
<feature type="domain" description="C2H2-type" evidence="7">
    <location>
        <begin position="285"/>
        <end position="313"/>
    </location>
</feature>
<feature type="domain" description="C2H2-type" evidence="7">
    <location>
        <begin position="492"/>
        <end position="519"/>
    </location>
</feature>
<evidence type="ECO:0000256" key="2">
    <source>
        <dbReference type="ARBA" id="ARBA00022737"/>
    </source>
</evidence>
<dbReference type="SMART" id="SM00355">
    <property type="entry name" value="ZnF_C2H2"/>
    <property type="match status" value="16"/>
</dbReference>
<accession>A0AAV8XKH3</accession>
<sequence>MDVVVDEEKPKVCKVCLECCENNFIIPDKEIKRKFQFVLANPDAYVPELLCNSCNTNLEKCYNFKSSCICTENRIPSCRLNSDAVNLEDEYSIQEGQDNENIEDYSVCRLCFKPAQDKPCTLLSEIAPNAELFKMVLACYFPELDLKMGWPPRICVPCQKSLESYCQFVKKFTSIKREIQDHREIKLMRDSEQTNINLTTENCTKVEVKCEGDENVDLNAVQGYHRNECIDKGTHSPEYTQERKTGDWIIKPEEVNMKMDEDIEGEWNDHINQPDVTDSPKAVTYQCESCNYNTTTRKHLIDHVATQHTASTVEDGDKVVYKCLVCKYKTEHNSLLRMHVSVMHACEKTVENEVETCHCRVCDEKTNVHLRCSKIIRHDESVKYKCGICEFRTNCKDKLKEHAVVHKDEAEVAMYRCEICQFKTRNKRNLRYHQLTHKGELDSHACGKTIDSGTKTRPCEICDDKPSDNTNEKYKLRQHEVIHKDESEVTMYQCESCEFKTRHKRSLKYHQLTHKGELETTMYRCGLCEFKTRRKFFLKRHHMIHKDKSEVTTYRCETCDFTTKYKYYLKAHQVIHKSESEVEMYQCDACEFKTKYKSSIELHLLTHKTESELIMYQCEICDFKTKLKSYLKRHHATHRRDRKYHQLTDKGELDSHACETTVDNGTETRHCEICDDKPSDNVRLKRHKMYKCETCEFKTNEKYKLRQHEVIHKDESEVTMYQCESCQFKTRHKRSLKYHQLTHKGELETTMYRCGLCEFKTRRKFFLKRHHMIHKDKSEVTTYRCETCDFTTKYKYYLKAHQVIHKSESEVEMYQCDACEFKTKYKSSIELHLLTHKTESELIMYQCEICDFKTKLKSYLKRHHATHRRDRKC</sequence>
<keyword evidence="10" id="KW-1185">Reference proteome</keyword>
<dbReference type="InterPro" id="IPR013087">
    <property type="entry name" value="Znf_C2H2_type"/>
</dbReference>
<dbReference type="Proteomes" id="UP001162162">
    <property type="component" value="Unassembled WGS sequence"/>
</dbReference>
<feature type="domain" description="ZAD" evidence="8">
    <location>
        <begin position="106"/>
        <end position="182"/>
    </location>
</feature>
<evidence type="ECO:0000256" key="1">
    <source>
        <dbReference type="ARBA" id="ARBA00022723"/>
    </source>
</evidence>
<evidence type="ECO:0000313" key="9">
    <source>
        <dbReference type="EMBL" id="KAJ8939376.1"/>
    </source>
</evidence>
<dbReference type="PROSITE" id="PS51915">
    <property type="entry name" value="ZAD"/>
    <property type="match status" value="2"/>
</dbReference>
<dbReference type="PANTHER" id="PTHR24403">
    <property type="entry name" value="ZINC FINGER PROTEIN"/>
    <property type="match status" value="1"/>
</dbReference>
<feature type="domain" description="C2H2-type" evidence="7">
    <location>
        <begin position="384"/>
        <end position="411"/>
    </location>
</feature>
<feature type="domain" description="C2H2-type" evidence="7">
    <location>
        <begin position="585"/>
        <end position="612"/>
    </location>
</feature>
<keyword evidence="1 6" id="KW-0479">Metal-binding</keyword>
<feature type="binding site" evidence="6">
    <location>
        <position position="108"/>
    </location>
    <ligand>
        <name>Zn(2+)</name>
        <dbReference type="ChEBI" id="CHEBI:29105"/>
    </ligand>
</feature>
<reference evidence="9" key="1">
    <citation type="journal article" date="2023" name="Insect Mol. Biol.">
        <title>Genome sequencing provides insights into the evolution of gene families encoding plant cell wall-degrading enzymes in longhorned beetles.</title>
        <authorList>
            <person name="Shin N.R."/>
            <person name="Okamura Y."/>
            <person name="Kirsch R."/>
            <person name="Pauchet Y."/>
        </authorList>
    </citation>
    <scope>NUCLEOTIDE SEQUENCE</scope>
    <source>
        <strain evidence="9">AMC_N1</strain>
    </source>
</reference>
<dbReference type="SUPFAM" id="SSF57716">
    <property type="entry name" value="Glucocorticoid receptor-like (DNA-binding domain)"/>
    <property type="match status" value="1"/>
</dbReference>
<dbReference type="GO" id="GO:0008270">
    <property type="term" value="F:zinc ion binding"/>
    <property type="evidence" value="ECO:0007669"/>
    <property type="project" value="UniProtKB-UniRule"/>
</dbReference>
<evidence type="ECO:0000259" key="8">
    <source>
        <dbReference type="PROSITE" id="PS51915"/>
    </source>
</evidence>
<feature type="domain" description="ZAD" evidence="8">
    <location>
        <begin position="11"/>
        <end position="78"/>
    </location>
</feature>
<evidence type="ECO:0000256" key="6">
    <source>
        <dbReference type="PROSITE-ProRule" id="PRU01263"/>
    </source>
</evidence>
<dbReference type="Gene3D" id="3.30.160.60">
    <property type="entry name" value="Classic Zinc Finger"/>
    <property type="match status" value="8"/>
</dbReference>
<dbReference type="AlphaFoldDB" id="A0AAV8XKH3"/>
<dbReference type="SUPFAM" id="SSF57667">
    <property type="entry name" value="beta-beta-alpha zinc fingers"/>
    <property type="match status" value="5"/>
</dbReference>
<feature type="domain" description="C2H2-type" evidence="7">
    <location>
        <begin position="721"/>
        <end position="748"/>
    </location>
</feature>
<dbReference type="Gene3D" id="3.40.1800.20">
    <property type="match status" value="1"/>
</dbReference>
<feature type="binding site" evidence="6">
    <location>
        <position position="16"/>
    </location>
    <ligand>
        <name>Zn(2+)</name>
        <dbReference type="ChEBI" id="CHEBI:29105"/>
    </ligand>
</feature>
<evidence type="ECO:0000256" key="3">
    <source>
        <dbReference type="ARBA" id="ARBA00022771"/>
    </source>
</evidence>
<feature type="binding site" evidence="6">
    <location>
        <position position="158"/>
    </location>
    <ligand>
        <name>Zn(2+)</name>
        <dbReference type="ChEBI" id="CHEBI:29105"/>
    </ligand>
</feature>
<feature type="domain" description="C2H2-type" evidence="7">
    <location>
        <begin position="554"/>
        <end position="581"/>
    </location>
</feature>
<feature type="binding site" evidence="6">
    <location>
        <position position="51"/>
    </location>
    <ligand>
        <name>Zn(2+)</name>
        <dbReference type="ChEBI" id="CHEBI:29105"/>
    </ligand>
</feature>
<name>A0AAV8XKH3_9CUCU</name>
<keyword evidence="2" id="KW-0677">Repeat</keyword>
<keyword evidence="3 5" id="KW-0863">Zinc-finger</keyword>
<feature type="binding site" evidence="6">
    <location>
        <position position="13"/>
    </location>
    <ligand>
        <name>Zn(2+)</name>
        <dbReference type="ChEBI" id="CHEBI:29105"/>
    </ligand>
</feature>
<dbReference type="InterPro" id="IPR012934">
    <property type="entry name" value="Znf_AD"/>
</dbReference>
<feature type="domain" description="C2H2-type" evidence="7">
    <location>
        <begin position="752"/>
        <end position="779"/>
    </location>
</feature>